<proteinExistence type="predicted"/>
<feature type="region of interest" description="Disordered" evidence="1">
    <location>
        <begin position="135"/>
        <end position="170"/>
    </location>
</feature>
<dbReference type="InterPro" id="IPR011011">
    <property type="entry name" value="Znf_FYVE_PHD"/>
</dbReference>
<protein>
    <submittedName>
        <fullName evidence="2">Uncharacterized protein</fullName>
    </submittedName>
</protein>
<dbReference type="CDD" id="cd15489">
    <property type="entry name" value="PHD_SF"/>
    <property type="match status" value="1"/>
</dbReference>
<feature type="compositionally biased region" description="Acidic residues" evidence="1">
    <location>
        <begin position="248"/>
        <end position="259"/>
    </location>
</feature>
<dbReference type="SUPFAM" id="SSF57903">
    <property type="entry name" value="FYVE/PHD zinc finger"/>
    <property type="match status" value="1"/>
</dbReference>
<accession>A0AAN8EKP6</accession>
<name>A0AAN8EKP6_9EURO</name>
<keyword evidence="3" id="KW-1185">Reference proteome</keyword>
<evidence type="ECO:0000313" key="3">
    <source>
        <dbReference type="Proteomes" id="UP001316803"/>
    </source>
</evidence>
<sequence length="358" mass="39563">MTSSEFGKLNLNNGFPTLGTNASAAMPSPSSPTKIGFNGESVCVTCKSAINIREGELCESCNGLFHAKCWDFGFGAALQREKDPTRKMTCRNCRSSLDKLSTEHLKPVEGNVFGEGQQEVHAFGRATGLGSFGVATPRAQTRQPAQTREEKEQLPQPMPANGDLRRSTRQPVTNQADLNIDRGLIHSDHWCKLQYDPTFHFDTDYAENEEPIEPHFAIGDTVKILGLSKDSPDCGRQFKIVDRRYEEGDKDSDSDDDGDDSSRREGAADCEMADEDGVDEIRGGWYYRLNAVPGKKDRGMAALSFWHESQVELDIGGADEDEDEIILDDDQRRSLRQALGAEGDREGFIESAGLLFVD</sequence>
<gene>
    <name evidence="2" type="ORF">OHC33_001194</name>
</gene>
<comment type="caution">
    <text evidence="2">The sequence shown here is derived from an EMBL/GenBank/DDBJ whole genome shotgun (WGS) entry which is preliminary data.</text>
</comment>
<evidence type="ECO:0000313" key="2">
    <source>
        <dbReference type="EMBL" id="KAK5958004.1"/>
    </source>
</evidence>
<evidence type="ECO:0000256" key="1">
    <source>
        <dbReference type="SAM" id="MobiDB-lite"/>
    </source>
</evidence>
<dbReference type="EMBL" id="JAKLMC020000002">
    <property type="protein sequence ID" value="KAK5958004.1"/>
    <property type="molecule type" value="Genomic_DNA"/>
</dbReference>
<reference evidence="2 3" key="1">
    <citation type="submission" date="2022-12" db="EMBL/GenBank/DDBJ databases">
        <title>Genomic features and morphological characterization of a novel Knufia sp. strain isolated from spacecraft assembly facility.</title>
        <authorList>
            <person name="Teixeira M."/>
            <person name="Chander A.M."/>
            <person name="Stajich J.E."/>
            <person name="Venkateswaran K."/>
        </authorList>
    </citation>
    <scope>NUCLEOTIDE SEQUENCE [LARGE SCALE GENOMIC DNA]</scope>
    <source>
        <strain evidence="2 3">FJI-L2-BK-P2</strain>
    </source>
</reference>
<feature type="region of interest" description="Disordered" evidence="1">
    <location>
        <begin position="241"/>
        <end position="274"/>
    </location>
</feature>
<organism evidence="2 3">
    <name type="scientific">Knufia fluminis</name>
    <dbReference type="NCBI Taxonomy" id="191047"/>
    <lineage>
        <taxon>Eukaryota</taxon>
        <taxon>Fungi</taxon>
        <taxon>Dikarya</taxon>
        <taxon>Ascomycota</taxon>
        <taxon>Pezizomycotina</taxon>
        <taxon>Eurotiomycetes</taxon>
        <taxon>Chaetothyriomycetidae</taxon>
        <taxon>Chaetothyriales</taxon>
        <taxon>Trichomeriaceae</taxon>
        <taxon>Knufia</taxon>
    </lineage>
</organism>
<dbReference type="Proteomes" id="UP001316803">
    <property type="component" value="Unassembled WGS sequence"/>
</dbReference>
<dbReference type="AlphaFoldDB" id="A0AAN8EKP6"/>